<dbReference type="EMBL" id="BFEA01003964">
    <property type="protein sequence ID" value="GBG45935.1"/>
    <property type="molecule type" value="Genomic_DNA"/>
</dbReference>
<evidence type="ECO:0000256" key="1">
    <source>
        <dbReference type="SAM" id="MobiDB-lite"/>
    </source>
</evidence>
<proteinExistence type="predicted"/>
<evidence type="ECO:0000313" key="3">
    <source>
        <dbReference type="Proteomes" id="UP000265515"/>
    </source>
</evidence>
<protein>
    <submittedName>
        <fullName evidence="2">Uncharacterized protein</fullName>
    </submittedName>
</protein>
<keyword evidence="3" id="KW-1185">Reference proteome</keyword>
<feature type="region of interest" description="Disordered" evidence="1">
    <location>
        <begin position="1"/>
        <end position="72"/>
    </location>
</feature>
<evidence type="ECO:0000313" key="2">
    <source>
        <dbReference type="EMBL" id="GBG45935.1"/>
    </source>
</evidence>
<accession>A0A388JKL5</accession>
<feature type="non-terminal residue" evidence="2">
    <location>
        <position position="1"/>
    </location>
</feature>
<feature type="compositionally biased region" description="Basic and acidic residues" evidence="1">
    <location>
        <begin position="36"/>
        <end position="54"/>
    </location>
</feature>
<comment type="caution">
    <text evidence="2">The sequence shown here is derived from an EMBL/GenBank/DDBJ whole genome shotgun (WGS) entry which is preliminary data.</text>
</comment>
<feature type="compositionally biased region" description="Polar residues" evidence="1">
    <location>
        <begin position="14"/>
        <end position="29"/>
    </location>
</feature>
<gene>
    <name evidence="2" type="ORF">CBR_g79385</name>
</gene>
<sequence>GGKTPSAQKGEATASGSRTAAADHTTTSGLAEDVEEGRADDVRRNDRRRDGKQEGDDDDDRPLVTRLKGAAKEDDLDARSKLWVDCDAFKGQGPGKPLREAIGECADYFVTIANGDAGAEPPSMLVMPSNDVPRFKIEDPAQHEPALHRARSVEKLVLRTIPGWIFKSSSRWTGFARGESYITVDLATDVARAVWQGFEWCKVVFPALAYHTVAMKMDVPLWFAGVKIVDRPEDDDMAARQETTVLRLADCWTDAVWCGQWANSGSVKQERLSRLADCLRALLSACMWIMQMGGDDDRSHYEAWFYASMVAKPTMIVVGSYIFNWRRHIVDTTNLVLDHLGKAHLTLGDYPHCISEWSDCGLVFGHNAALNNAAEAAKHGWIGNGSVADDDGDEGS</sequence>
<dbReference type="Gramene" id="GBG45935">
    <property type="protein sequence ID" value="GBG45935"/>
    <property type="gene ID" value="CBR_g79385"/>
</dbReference>
<dbReference type="Proteomes" id="UP000265515">
    <property type="component" value="Unassembled WGS sequence"/>
</dbReference>
<organism evidence="2 3">
    <name type="scientific">Chara braunii</name>
    <name type="common">Braun's stonewort</name>
    <dbReference type="NCBI Taxonomy" id="69332"/>
    <lineage>
        <taxon>Eukaryota</taxon>
        <taxon>Viridiplantae</taxon>
        <taxon>Streptophyta</taxon>
        <taxon>Charophyceae</taxon>
        <taxon>Charales</taxon>
        <taxon>Characeae</taxon>
        <taxon>Chara</taxon>
    </lineage>
</organism>
<dbReference type="AlphaFoldDB" id="A0A388JKL5"/>
<reference evidence="2 3" key="1">
    <citation type="journal article" date="2018" name="Cell">
        <title>The Chara Genome: Secondary Complexity and Implications for Plant Terrestrialization.</title>
        <authorList>
            <person name="Nishiyama T."/>
            <person name="Sakayama H."/>
            <person name="Vries J.D."/>
            <person name="Buschmann H."/>
            <person name="Saint-Marcoux D."/>
            <person name="Ullrich K.K."/>
            <person name="Haas F.B."/>
            <person name="Vanderstraeten L."/>
            <person name="Becker D."/>
            <person name="Lang D."/>
            <person name="Vosolsobe S."/>
            <person name="Rombauts S."/>
            <person name="Wilhelmsson P.K.I."/>
            <person name="Janitza P."/>
            <person name="Kern R."/>
            <person name="Heyl A."/>
            <person name="Rumpler F."/>
            <person name="Villalobos L.I.A.C."/>
            <person name="Clay J.M."/>
            <person name="Skokan R."/>
            <person name="Toyoda A."/>
            <person name="Suzuki Y."/>
            <person name="Kagoshima H."/>
            <person name="Schijlen E."/>
            <person name="Tajeshwar N."/>
            <person name="Catarino B."/>
            <person name="Hetherington A.J."/>
            <person name="Saltykova A."/>
            <person name="Bonnot C."/>
            <person name="Breuninger H."/>
            <person name="Symeonidi A."/>
            <person name="Radhakrishnan G.V."/>
            <person name="Van Nieuwerburgh F."/>
            <person name="Deforce D."/>
            <person name="Chang C."/>
            <person name="Karol K.G."/>
            <person name="Hedrich R."/>
            <person name="Ulvskov P."/>
            <person name="Glockner G."/>
            <person name="Delwiche C.F."/>
            <person name="Petrasek J."/>
            <person name="Van de Peer Y."/>
            <person name="Friml J."/>
            <person name="Beilby M."/>
            <person name="Dolan L."/>
            <person name="Kohara Y."/>
            <person name="Sugano S."/>
            <person name="Fujiyama A."/>
            <person name="Delaux P.-M."/>
            <person name="Quint M."/>
            <person name="TheiBen G."/>
            <person name="Hagemann M."/>
            <person name="Harholt J."/>
            <person name="Dunand C."/>
            <person name="Zachgo S."/>
            <person name="Langdale J."/>
            <person name="Maumus F."/>
            <person name="Straeten D.V.D."/>
            <person name="Gould S.B."/>
            <person name="Rensing S.A."/>
        </authorList>
    </citation>
    <scope>NUCLEOTIDE SEQUENCE [LARGE SCALE GENOMIC DNA]</scope>
    <source>
        <strain evidence="2 3">S276</strain>
    </source>
</reference>
<name>A0A388JKL5_CHABU</name>